<reference evidence="1 2" key="1">
    <citation type="submission" date="2016-04" db="EMBL/GenBank/DDBJ databases">
        <title>Multiple horizontal gene transfer events from other fungi enriched the ability of the initially mycotrophic fungus Trichoderma (Ascomycota) to feed on dead plant biomass.</title>
        <authorList>
            <person name="Atanasova L."/>
            <person name="Chenthamara K."/>
            <person name="Zhang J."/>
            <person name="Grujic M."/>
            <person name="Henrissat B."/>
            <person name="Kuo A."/>
            <person name="Aertz A."/>
            <person name="Salamov A."/>
            <person name="Lipzen A."/>
            <person name="Labutti K."/>
            <person name="Barry K."/>
            <person name="Miao Y."/>
            <person name="Rahimi M.J."/>
            <person name="Shen Q."/>
            <person name="Grigoriev I.V."/>
            <person name="Kubicek C.P."/>
            <person name="Druzhinina I.S."/>
        </authorList>
    </citation>
    <scope>NUCLEOTIDE SEQUENCE [LARGE SCALE GENOMIC DNA]</scope>
    <source>
        <strain evidence="1 2">NJAU 4742</strain>
    </source>
</reference>
<proteinExistence type="predicted"/>
<sequence length="138" mass="15024">MYTTILFPSTSIIVPKTNTFFNTPVGAYIRPSSTTSSITITATSNYHTKNLCSFSSITVPCAGGASCITHVSVTFDGVRVLDTDVSEGFMDFTLYPDQDLEFPDGVKEINIVLDVSIPSDSNGLVIKDISMKLFEDYN</sequence>
<evidence type="ECO:0000313" key="2">
    <source>
        <dbReference type="Proteomes" id="UP000191004"/>
    </source>
</evidence>
<keyword evidence="2" id="KW-1185">Reference proteome</keyword>
<dbReference type="Proteomes" id="UP000191004">
    <property type="component" value="Unassembled WGS sequence"/>
</dbReference>
<accession>A0A1T3D193</accession>
<dbReference type="AlphaFoldDB" id="A0A1T3D193"/>
<evidence type="ECO:0000313" key="1">
    <source>
        <dbReference type="EMBL" id="OPB47073.1"/>
    </source>
</evidence>
<gene>
    <name evidence="1" type="ORF">A0O28_0071970</name>
</gene>
<protein>
    <submittedName>
        <fullName evidence="1">Uncharacterized protein</fullName>
    </submittedName>
</protein>
<dbReference type="EMBL" id="LVVK01000002">
    <property type="protein sequence ID" value="OPB47073.1"/>
    <property type="molecule type" value="Genomic_DNA"/>
</dbReference>
<comment type="caution">
    <text evidence="1">The sequence shown here is derived from an EMBL/GenBank/DDBJ whole genome shotgun (WGS) entry which is preliminary data.</text>
</comment>
<organism evidence="1 2">
    <name type="scientific">Trichoderma guizhouense</name>
    <dbReference type="NCBI Taxonomy" id="1491466"/>
    <lineage>
        <taxon>Eukaryota</taxon>
        <taxon>Fungi</taxon>
        <taxon>Dikarya</taxon>
        <taxon>Ascomycota</taxon>
        <taxon>Pezizomycotina</taxon>
        <taxon>Sordariomycetes</taxon>
        <taxon>Hypocreomycetidae</taxon>
        <taxon>Hypocreales</taxon>
        <taxon>Hypocreaceae</taxon>
        <taxon>Trichoderma</taxon>
    </lineage>
</organism>
<name>A0A1T3D193_9HYPO</name>